<keyword evidence="11" id="KW-1185">Reference proteome</keyword>
<keyword evidence="3" id="KW-1003">Cell membrane</keyword>
<gene>
    <name evidence="10" type="ORF">CP49_17805</name>
</gene>
<dbReference type="GO" id="GO:0005886">
    <property type="term" value="C:plasma membrane"/>
    <property type="evidence" value="ECO:0007669"/>
    <property type="project" value="UniProtKB-SubCell"/>
</dbReference>
<evidence type="ECO:0000256" key="1">
    <source>
        <dbReference type="ARBA" id="ARBA00004651"/>
    </source>
</evidence>
<comment type="similarity">
    <text evidence="8">Belongs to the binding-protein-dependent transport system permease family. LivHM subfamily.</text>
</comment>
<feature type="transmembrane region" description="Helical" evidence="9">
    <location>
        <begin position="248"/>
        <end position="271"/>
    </location>
</feature>
<dbReference type="InterPro" id="IPR052157">
    <property type="entry name" value="BCAA_transport_permease"/>
</dbReference>
<dbReference type="PANTHER" id="PTHR11795:SF450">
    <property type="entry name" value="ABC TRANSPORTER PERMEASE PROTEIN"/>
    <property type="match status" value="1"/>
</dbReference>
<reference evidence="10 11" key="1">
    <citation type="submission" date="2014-03" db="EMBL/GenBank/DDBJ databases">
        <title>Bradyrhizobium valentinum sp. nov., isolated from effective nodules of Lupinus mariae-josephae, a lupine endemic of basic-lime soils in Eastern Spain.</title>
        <authorList>
            <person name="Duran D."/>
            <person name="Rey L."/>
            <person name="Navarro A."/>
            <person name="Busquets A."/>
            <person name="Imperial J."/>
            <person name="Ruiz-Argueso T."/>
        </authorList>
    </citation>
    <scope>NUCLEOTIDE SEQUENCE [LARGE SCALE GENOMIC DNA]</scope>
    <source>
        <strain evidence="10 11">LmjM3</strain>
    </source>
</reference>
<evidence type="ECO:0000256" key="8">
    <source>
        <dbReference type="ARBA" id="ARBA00037998"/>
    </source>
</evidence>
<dbReference type="GO" id="GO:0022857">
    <property type="term" value="F:transmembrane transporter activity"/>
    <property type="evidence" value="ECO:0007669"/>
    <property type="project" value="InterPro"/>
</dbReference>
<evidence type="ECO:0000313" key="10">
    <source>
        <dbReference type="EMBL" id="KRQ97718.1"/>
    </source>
</evidence>
<dbReference type="RefSeq" id="WP_057854373.1">
    <property type="nucleotide sequence ID" value="NZ_LLXX01000182.1"/>
</dbReference>
<evidence type="ECO:0000256" key="5">
    <source>
        <dbReference type="ARBA" id="ARBA00022970"/>
    </source>
</evidence>
<keyword evidence="6 9" id="KW-1133">Transmembrane helix</keyword>
<keyword evidence="7 9" id="KW-0472">Membrane</keyword>
<evidence type="ECO:0000256" key="2">
    <source>
        <dbReference type="ARBA" id="ARBA00022448"/>
    </source>
</evidence>
<dbReference type="STRING" id="1518501.CQ10_09225"/>
<dbReference type="Proteomes" id="UP000051913">
    <property type="component" value="Unassembled WGS sequence"/>
</dbReference>
<dbReference type="PANTHER" id="PTHR11795">
    <property type="entry name" value="BRANCHED-CHAIN AMINO ACID TRANSPORT SYSTEM PERMEASE PROTEIN LIVH"/>
    <property type="match status" value="1"/>
</dbReference>
<feature type="transmembrane region" description="Helical" evidence="9">
    <location>
        <begin position="149"/>
        <end position="172"/>
    </location>
</feature>
<evidence type="ECO:0000256" key="9">
    <source>
        <dbReference type="SAM" id="Phobius"/>
    </source>
</evidence>
<dbReference type="AlphaFoldDB" id="A0A0R3KPZ6"/>
<name>A0A0R3KPZ6_9BRAD</name>
<comment type="caution">
    <text evidence="10">The sequence shown here is derived from an EMBL/GenBank/DDBJ whole genome shotgun (WGS) entry which is preliminary data.</text>
</comment>
<evidence type="ECO:0000256" key="4">
    <source>
        <dbReference type="ARBA" id="ARBA00022692"/>
    </source>
</evidence>
<comment type="subcellular location">
    <subcellularLocation>
        <location evidence="1">Cell membrane</location>
        <topology evidence="1">Multi-pass membrane protein</topology>
    </subcellularLocation>
</comment>
<feature type="transmembrane region" description="Helical" evidence="9">
    <location>
        <begin position="95"/>
        <end position="113"/>
    </location>
</feature>
<organism evidence="10 11">
    <name type="scientific">Bradyrhizobium valentinum</name>
    <dbReference type="NCBI Taxonomy" id="1518501"/>
    <lineage>
        <taxon>Bacteria</taxon>
        <taxon>Pseudomonadati</taxon>
        <taxon>Pseudomonadota</taxon>
        <taxon>Alphaproteobacteria</taxon>
        <taxon>Hyphomicrobiales</taxon>
        <taxon>Nitrobacteraceae</taxon>
        <taxon>Bradyrhizobium</taxon>
    </lineage>
</organism>
<feature type="transmembrane region" description="Helical" evidence="9">
    <location>
        <begin position="6"/>
        <end position="29"/>
    </location>
</feature>
<evidence type="ECO:0000256" key="7">
    <source>
        <dbReference type="ARBA" id="ARBA00023136"/>
    </source>
</evidence>
<dbReference type="EMBL" id="LLXX01000182">
    <property type="protein sequence ID" value="KRQ97718.1"/>
    <property type="molecule type" value="Genomic_DNA"/>
</dbReference>
<dbReference type="Pfam" id="PF02653">
    <property type="entry name" value="BPD_transp_2"/>
    <property type="match status" value="1"/>
</dbReference>
<protein>
    <submittedName>
        <fullName evidence="10">ABC transporter permease</fullName>
    </submittedName>
</protein>
<feature type="transmembrane region" description="Helical" evidence="9">
    <location>
        <begin position="119"/>
        <end position="137"/>
    </location>
</feature>
<feature type="transmembrane region" description="Helical" evidence="9">
    <location>
        <begin position="192"/>
        <end position="216"/>
    </location>
</feature>
<feature type="transmembrane region" description="Helical" evidence="9">
    <location>
        <begin position="61"/>
        <end position="83"/>
    </location>
</feature>
<dbReference type="InterPro" id="IPR001851">
    <property type="entry name" value="ABC_transp_permease"/>
</dbReference>
<dbReference type="CDD" id="cd06582">
    <property type="entry name" value="TM_PBP1_LivH_like"/>
    <property type="match status" value="1"/>
</dbReference>
<evidence type="ECO:0000256" key="6">
    <source>
        <dbReference type="ARBA" id="ARBA00022989"/>
    </source>
</evidence>
<evidence type="ECO:0000313" key="11">
    <source>
        <dbReference type="Proteomes" id="UP000051913"/>
    </source>
</evidence>
<sequence>MTADIAAILAIDGIATGAVYALVAIGTVLIFTVTRVIFIPFGDIAAFTALTLAALDAKQLPGTAGLVVVLACMACVMEVASLARARELRAVPKAVLGYLVLPLIVVGIVWLTMRFNPPMPVRIVLALLLIMPISPLLDRIVFRPIADASVLLLLTVSVALHFALVGLGLLFFGPEGVRTEPLTSMAIEIAGVHVSGQTVLILTAALVFSGLLFLFFDFTLIGKALRATALNRTGARLMGIRPARAGTVAYLLGSLMAGVSGILIAPVNTIFYDSGFLLGLKAFVGAIVGGMASYPGAALGAFGVGIIESFASFQSSTLKDVIVFSLLIPILLWRSLASQHSEEEVEE</sequence>
<dbReference type="GO" id="GO:0006865">
    <property type="term" value="P:amino acid transport"/>
    <property type="evidence" value="ECO:0007669"/>
    <property type="project" value="UniProtKB-KW"/>
</dbReference>
<feature type="transmembrane region" description="Helical" evidence="9">
    <location>
        <begin position="283"/>
        <end position="306"/>
    </location>
</feature>
<keyword evidence="5" id="KW-0029">Amino-acid transport</keyword>
<keyword evidence="2" id="KW-0813">Transport</keyword>
<keyword evidence="4 9" id="KW-0812">Transmembrane</keyword>
<accession>A0A0R3KPZ6</accession>
<evidence type="ECO:0000256" key="3">
    <source>
        <dbReference type="ARBA" id="ARBA00022475"/>
    </source>
</evidence>
<proteinExistence type="inferred from homology"/>